<comment type="caution">
    <text evidence="1">The sequence shown here is derived from an EMBL/GenBank/DDBJ whole genome shotgun (WGS) entry which is preliminary data.</text>
</comment>
<dbReference type="Proteomes" id="UP000824025">
    <property type="component" value="Unassembled WGS sequence"/>
</dbReference>
<evidence type="ECO:0000313" key="1">
    <source>
        <dbReference type="EMBL" id="HIZ09543.1"/>
    </source>
</evidence>
<sequence>MTLEKELTVTLTYNKEWTDFIGTKPSAEYRKIRIGLPDSLLSSLSASTTNESITVRSLSFSESVSLASNGGSVICERVNAGKSLSLTAKDGDISGSVVGGWDDYSISCTIKKGESNLPESKEGGEKSLTVDCNNGDVNIEFVK</sequence>
<organism evidence="1 2">
    <name type="scientific">Candidatus Borkfalkia avicola</name>
    <dbReference type="NCBI Taxonomy" id="2838503"/>
    <lineage>
        <taxon>Bacteria</taxon>
        <taxon>Bacillati</taxon>
        <taxon>Bacillota</taxon>
        <taxon>Clostridia</taxon>
        <taxon>Christensenellales</taxon>
        <taxon>Christensenellaceae</taxon>
        <taxon>Candidatus Borkfalkia</taxon>
    </lineage>
</organism>
<dbReference type="EMBL" id="DXCF01000019">
    <property type="protein sequence ID" value="HIZ09543.1"/>
    <property type="molecule type" value="Genomic_DNA"/>
</dbReference>
<evidence type="ECO:0008006" key="3">
    <source>
        <dbReference type="Google" id="ProtNLM"/>
    </source>
</evidence>
<name>A0A9D2D6N2_9FIRM</name>
<dbReference type="AlphaFoldDB" id="A0A9D2D6N2"/>
<proteinExistence type="predicted"/>
<evidence type="ECO:0000313" key="2">
    <source>
        <dbReference type="Proteomes" id="UP000824025"/>
    </source>
</evidence>
<gene>
    <name evidence="1" type="ORF">H9726_03545</name>
</gene>
<protein>
    <recommendedName>
        <fullName evidence="3">Adhesin domain-containing protein</fullName>
    </recommendedName>
</protein>
<accession>A0A9D2D6N2</accession>
<reference evidence="1" key="2">
    <citation type="submission" date="2021-04" db="EMBL/GenBank/DDBJ databases">
        <authorList>
            <person name="Gilroy R."/>
        </authorList>
    </citation>
    <scope>NUCLEOTIDE SEQUENCE</scope>
    <source>
        <strain evidence="1">CHK192-19661</strain>
    </source>
</reference>
<reference evidence="1" key="1">
    <citation type="journal article" date="2021" name="PeerJ">
        <title>Extensive microbial diversity within the chicken gut microbiome revealed by metagenomics and culture.</title>
        <authorList>
            <person name="Gilroy R."/>
            <person name="Ravi A."/>
            <person name="Getino M."/>
            <person name="Pursley I."/>
            <person name="Horton D.L."/>
            <person name="Alikhan N.F."/>
            <person name="Baker D."/>
            <person name="Gharbi K."/>
            <person name="Hall N."/>
            <person name="Watson M."/>
            <person name="Adriaenssens E.M."/>
            <person name="Foster-Nyarko E."/>
            <person name="Jarju S."/>
            <person name="Secka A."/>
            <person name="Antonio M."/>
            <person name="Oren A."/>
            <person name="Chaudhuri R.R."/>
            <person name="La Ragione R."/>
            <person name="Hildebrand F."/>
            <person name="Pallen M.J."/>
        </authorList>
    </citation>
    <scope>NUCLEOTIDE SEQUENCE</scope>
    <source>
        <strain evidence="1">CHK192-19661</strain>
    </source>
</reference>